<dbReference type="PANTHER" id="PTHR24369:SF210">
    <property type="entry name" value="CHAOPTIN-RELATED"/>
    <property type="match status" value="1"/>
</dbReference>
<keyword evidence="1" id="KW-0433">Leucine-rich repeat</keyword>
<keyword evidence="4" id="KW-0812">Transmembrane</keyword>
<gene>
    <name evidence="6" type="primary">LRRN2</name>
</gene>
<dbReference type="AlphaFoldDB" id="A0A034W5S6"/>
<proteinExistence type="predicted"/>
<keyword evidence="3" id="KW-0677">Repeat</keyword>
<protein>
    <submittedName>
        <fullName evidence="6">Leucine-rich repeat neuronal protein 2</fullName>
    </submittedName>
</protein>
<dbReference type="EMBL" id="GAKP01009834">
    <property type="protein sequence ID" value="JAC49118.1"/>
    <property type="molecule type" value="Transcribed_RNA"/>
</dbReference>
<dbReference type="InterPro" id="IPR032675">
    <property type="entry name" value="LRR_dom_sf"/>
</dbReference>
<dbReference type="GO" id="GO:0005886">
    <property type="term" value="C:plasma membrane"/>
    <property type="evidence" value="ECO:0007669"/>
    <property type="project" value="TreeGrafter"/>
</dbReference>
<evidence type="ECO:0000256" key="1">
    <source>
        <dbReference type="ARBA" id="ARBA00022614"/>
    </source>
</evidence>
<name>A0A034W5S6_BACDO</name>
<keyword evidence="4" id="KW-0472">Membrane</keyword>
<accession>A0A034W5S6</accession>
<reference evidence="6" key="1">
    <citation type="journal article" date="2014" name="BMC Genomics">
        <title>Characterizing the developmental transcriptome of the oriental fruit fly, Bactrocera dorsalis (Diptera: Tephritidae) through comparative genomic analysis with Drosophila melanogaster utilizing modENCODE datasets.</title>
        <authorList>
            <person name="Geib S.M."/>
            <person name="Calla B."/>
            <person name="Hall B."/>
            <person name="Hou S."/>
            <person name="Manoukis N.C."/>
        </authorList>
    </citation>
    <scope>NUCLEOTIDE SEQUENCE</scope>
    <source>
        <strain evidence="6">Punador</strain>
    </source>
</reference>
<dbReference type="InterPro" id="IPR003591">
    <property type="entry name" value="Leu-rich_rpt_typical-subtyp"/>
</dbReference>
<evidence type="ECO:0000313" key="6">
    <source>
        <dbReference type="EMBL" id="JAC49118.1"/>
    </source>
</evidence>
<evidence type="ECO:0000256" key="2">
    <source>
        <dbReference type="ARBA" id="ARBA00022729"/>
    </source>
</evidence>
<organism evidence="6">
    <name type="scientific">Bactrocera dorsalis</name>
    <name type="common">Oriental fruit fly</name>
    <name type="synonym">Dacus dorsalis</name>
    <dbReference type="NCBI Taxonomy" id="27457"/>
    <lineage>
        <taxon>Eukaryota</taxon>
        <taxon>Metazoa</taxon>
        <taxon>Ecdysozoa</taxon>
        <taxon>Arthropoda</taxon>
        <taxon>Hexapoda</taxon>
        <taxon>Insecta</taxon>
        <taxon>Pterygota</taxon>
        <taxon>Neoptera</taxon>
        <taxon>Endopterygota</taxon>
        <taxon>Diptera</taxon>
        <taxon>Brachycera</taxon>
        <taxon>Muscomorpha</taxon>
        <taxon>Tephritoidea</taxon>
        <taxon>Tephritidae</taxon>
        <taxon>Bactrocera</taxon>
        <taxon>Bactrocera</taxon>
    </lineage>
</organism>
<evidence type="ECO:0000256" key="4">
    <source>
        <dbReference type="SAM" id="Phobius"/>
    </source>
</evidence>
<dbReference type="InterPro" id="IPR050541">
    <property type="entry name" value="LRR_TM_domain-containing"/>
</dbReference>
<feature type="transmembrane region" description="Helical" evidence="4">
    <location>
        <begin position="466"/>
        <end position="491"/>
    </location>
</feature>
<dbReference type="SMART" id="SM00369">
    <property type="entry name" value="LRR_TYP"/>
    <property type="match status" value="7"/>
</dbReference>
<dbReference type="PANTHER" id="PTHR24369">
    <property type="entry name" value="ANTIGEN BSP, PUTATIVE-RELATED"/>
    <property type="match status" value="1"/>
</dbReference>
<dbReference type="Gene3D" id="3.80.10.10">
    <property type="entry name" value="Ribonuclease Inhibitor"/>
    <property type="match status" value="3"/>
</dbReference>
<keyword evidence="4" id="KW-1133">Transmembrane helix</keyword>
<feature type="chain" id="PRO_5001557391" evidence="5">
    <location>
        <begin position="39"/>
        <end position="521"/>
    </location>
</feature>
<keyword evidence="2 5" id="KW-0732">Signal</keyword>
<evidence type="ECO:0000256" key="3">
    <source>
        <dbReference type="ARBA" id="ARBA00022737"/>
    </source>
</evidence>
<feature type="signal peptide" evidence="5">
    <location>
        <begin position="1"/>
        <end position="38"/>
    </location>
</feature>
<dbReference type="SUPFAM" id="SSF52058">
    <property type="entry name" value="L domain-like"/>
    <property type="match status" value="1"/>
</dbReference>
<evidence type="ECO:0000256" key="5">
    <source>
        <dbReference type="SAM" id="SignalP"/>
    </source>
</evidence>
<dbReference type="Pfam" id="PF13855">
    <property type="entry name" value="LRR_8"/>
    <property type="match status" value="3"/>
</dbReference>
<dbReference type="OrthoDB" id="72369at2759"/>
<sequence length="521" mass="58765">MHKMISLPRKHFQLRMKMKSNWLSAITLVVFCTSLATAADNSTEKNANATTKETTPAPKINVMKSDLCKKCTCLSNPDYSQIDCSQSKMNQLFSDDEWNILQNGDVTFDIIKFEHNNITNLTSFPNYPVKNLYLGFNQIETIAKSAFANLTELAKLDLSHNKLKLKTLDPDIFRGEYDVHDFLPLGKMIELDLGYNDLHSLDSGAFEHLPHLETLILSGNTFQVVDHNAAVAISGLLSLKTLDMSFMELEELPDYLFHGPRDLETIILTGNLFDELPDDLNLAPNLRELVLDENPIGNLTGDNVFPTLPLLRYLSMSYMPDLEEIGAGAFAELQNLTTLILASNPKLSRIDVRAFSKNTTNPEILSYPPMEKLHIHNNNLTALEHKLFERWDKITELDLRYNYWTCDCSNRWLIEVLMVQINNTTPLWTHDVNCYVPTALRSVPLIQLATEENSLKCSVGGSSSNVGLFLIGLIVGILLCVPILLGSVALWRRGCLGLNRNNYGANRSLYNRANFNDELHI</sequence>
<dbReference type="InterPro" id="IPR001611">
    <property type="entry name" value="Leu-rich_rpt"/>
</dbReference>